<comment type="caution">
    <text evidence="2">The sequence shown here is derived from an EMBL/GenBank/DDBJ whole genome shotgun (WGS) entry which is preliminary data.</text>
</comment>
<sequence length="381" mass="41945">MKLPLKGLTVLEFSQYMAGPYAGLRLADLGARVIKIERPKYGDACRQLVTKNMKAGGDSVLFHTVNRNKESFQANLKDPQDLALVKKLILQADVITHNFRPGIMDRLGLDYETVKTLNPKLIYAEVSGYGTQGPWRDKPGQDLLAQAMSGLTWLSGNSGDDPIPFGAAVADMVCGSNLAQAILACLIRKRKTGKGAKIEVNLITSILDFQFEGLTAYINNPELKPRRSSIANAHAYLGAPYGIYSTQNGYLAIAMGSLSTLARLIDCNALADFDQDNLYFSKRDEAKALIAEVIAKNTSQHWLDILEPAGYWCSDVYDYHSLTQSSGYKALDMEMTITRGEDVNLRTTRCPIRLNAERIFSERAAPVLGSANVHITKEFGL</sequence>
<dbReference type="Gene3D" id="3.30.1540.10">
    <property type="entry name" value="formyl-coa transferase, domain 3"/>
    <property type="match status" value="1"/>
</dbReference>
<protein>
    <submittedName>
        <fullName evidence="2">CoA transferase</fullName>
    </submittedName>
</protein>
<keyword evidence="1 2" id="KW-0808">Transferase</keyword>
<name>A0A420EB80_9ALTE</name>
<dbReference type="PANTHER" id="PTHR48207:SF4">
    <property type="entry name" value="BLL6097 PROTEIN"/>
    <property type="match status" value="1"/>
</dbReference>
<dbReference type="InterPro" id="IPR044855">
    <property type="entry name" value="CoA-Trfase_III_dom3_sf"/>
</dbReference>
<proteinExistence type="predicted"/>
<accession>A0A420EB80</accession>
<reference evidence="2 3" key="1">
    <citation type="submission" date="2018-09" db="EMBL/GenBank/DDBJ databases">
        <authorList>
            <person name="Wang Z."/>
        </authorList>
    </citation>
    <scope>NUCLEOTIDE SEQUENCE [LARGE SCALE GENOMIC DNA]</scope>
    <source>
        <strain evidence="2 3">ALS 81</strain>
    </source>
</reference>
<dbReference type="SUPFAM" id="SSF89796">
    <property type="entry name" value="CoA-transferase family III (CaiB/BaiF)"/>
    <property type="match status" value="1"/>
</dbReference>
<dbReference type="InterPro" id="IPR050483">
    <property type="entry name" value="CoA-transferase_III_domain"/>
</dbReference>
<evidence type="ECO:0000313" key="3">
    <source>
        <dbReference type="Proteomes" id="UP000286482"/>
    </source>
</evidence>
<keyword evidence="3" id="KW-1185">Reference proteome</keyword>
<dbReference type="Proteomes" id="UP000286482">
    <property type="component" value="Unassembled WGS sequence"/>
</dbReference>
<gene>
    <name evidence="2" type="ORF">DBZ36_11845</name>
</gene>
<dbReference type="GO" id="GO:0008410">
    <property type="term" value="F:CoA-transferase activity"/>
    <property type="evidence" value="ECO:0007669"/>
    <property type="project" value="TreeGrafter"/>
</dbReference>
<organism evidence="2 3">
    <name type="scientific">Alginatibacterium sediminis</name>
    <dbReference type="NCBI Taxonomy" id="2164068"/>
    <lineage>
        <taxon>Bacteria</taxon>
        <taxon>Pseudomonadati</taxon>
        <taxon>Pseudomonadota</taxon>
        <taxon>Gammaproteobacteria</taxon>
        <taxon>Alteromonadales</taxon>
        <taxon>Alteromonadaceae</taxon>
        <taxon>Alginatibacterium</taxon>
    </lineage>
</organism>
<evidence type="ECO:0000313" key="2">
    <source>
        <dbReference type="EMBL" id="RKF17935.1"/>
    </source>
</evidence>
<evidence type="ECO:0000256" key="1">
    <source>
        <dbReference type="ARBA" id="ARBA00022679"/>
    </source>
</evidence>
<dbReference type="InterPro" id="IPR003673">
    <property type="entry name" value="CoA-Trfase_fam_III"/>
</dbReference>
<dbReference type="AlphaFoldDB" id="A0A420EB80"/>
<dbReference type="Gene3D" id="3.40.50.10540">
    <property type="entry name" value="Crotonobetainyl-coa:carnitine coa-transferase, domain 1"/>
    <property type="match status" value="1"/>
</dbReference>
<dbReference type="EMBL" id="RAQO01000006">
    <property type="protein sequence ID" value="RKF17935.1"/>
    <property type="molecule type" value="Genomic_DNA"/>
</dbReference>
<dbReference type="OrthoDB" id="9058532at2"/>
<dbReference type="PANTHER" id="PTHR48207">
    <property type="entry name" value="SUCCINATE--HYDROXYMETHYLGLUTARATE COA-TRANSFERASE"/>
    <property type="match status" value="1"/>
</dbReference>
<dbReference type="Pfam" id="PF02515">
    <property type="entry name" value="CoA_transf_3"/>
    <property type="match status" value="1"/>
</dbReference>
<dbReference type="InterPro" id="IPR023606">
    <property type="entry name" value="CoA-Trfase_III_dom_1_sf"/>
</dbReference>
<dbReference type="RefSeq" id="WP_120355161.1">
    <property type="nucleotide sequence ID" value="NZ_RAQO01000006.1"/>
</dbReference>